<sequence>MAHVAGNRDQLIARVRRIAGQIGAVERSIQAEAACSETLHLVAAVRGAVAGLMDELVEEHLREHVAAEGLSDEERKAGADELSTVLRRHFR</sequence>
<evidence type="ECO:0000313" key="3">
    <source>
        <dbReference type="Proteomes" id="UP000189818"/>
    </source>
</evidence>
<name>A0A1T5G5M6_9SPHN</name>
<evidence type="ECO:0000256" key="1">
    <source>
        <dbReference type="ARBA" id="ARBA00005260"/>
    </source>
</evidence>
<keyword evidence="2" id="KW-0238">DNA-binding</keyword>
<organism evidence="2 3">
    <name type="scientific">Rhizorhabdus histidinilytica</name>
    <dbReference type="NCBI Taxonomy" id="439228"/>
    <lineage>
        <taxon>Bacteria</taxon>
        <taxon>Pseudomonadati</taxon>
        <taxon>Pseudomonadota</taxon>
        <taxon>Alphaproteobacteria</taxon>
        <taxon>Sphingomonadales</taxon>
        <taxon>Sphingomonadaceae</taxon>
        <taxon>Rhizorhabdus</taxon>
    </lineage>
</organism>
<dbReference type="Pfam" id="PF02583">
    <property type="entry name" value="Trns_repr_metal"/>
    <property type="match status" value="1"/>
</dbReference>
<accession>A0A1T5G5M6</accession>
<dbReference type="InterPro" id="IPR003735">
    <property type="entry name" value="Metal_Tscrpt_repr"/>
</dbReference>
<proteinExistence type="inferred from homology"/>
<gene>
    <name evidence="2" type="ORF">SAMN06295920_11223</name>
</gene>
<dbReference type="CDD" id="cd10153">
    <property type="entry name" value="RcnR-FrmR-like_DUF156"/>
    <property type="match status" value="1"/>
</dbReference>
<dbReference type="EMBL" id="FUYM01000012">
    <property type="protein sequence ID" value="SKC03671.1"/>
    <property type="molecule type" value="Genomic_DNA"/>
</dbReference>
<dbReference type="OrthoDB" id="9806052at2"/>
<dbReference type="PANTHER" id="PTHR33677:SF5">
    <property type="entry name" value="TRANSCRIPTIONAL REPRESSOR FRMR"/>
    <property type="match status" value="1"/>
</dbReference>
<evidence type="ECO:0000313" key="2">
    <source>
        <dbReference type="EMBL" id="SKC03671.1"/>
    </source>
</evidence>
<dbReference type="PANTHER" id="PTHR33677">
    <property type="entry name" value="TRANSCRIPTIONAL REPRESSOR FRMR-RELATED"/>
    <property type="match status" value="1"/>
</dbReference>
<reference evidence="3" key="1">
    <citation type="submission" date="2017-02" db="EMBL/GenBank/DDBJ databases">
        <authorList>
            <person name="Varghese N."/>
            <person name="Submissions S."/>
        </authorList>
    </citation>
    <scope>NUCLEOTIDE SEQUENCE [LARGE SCALE GENOMIC DNA]</scope>
    <source>
        <strain evidence="3">UM2</strain>
    </source>
</reference>
<dbReference type="GO" id="GO:0045892">
    <property type="term" value="P:negative regulation of DNA-templated transcription"/>
    <property type="evidence" value="ECO:0007669"/>
    <property type="project" value="UniProtKB-ARBA"/>
</dbReference>
<dbReference type="GO" id="GO:0046872">
    <property type="term" value="F:metal ion binding"/>
    <property type="evidence" value="ECO:0007669"/>
    <property type="project" value="InterPro"/>
</dbReference>
<dbReference type="RefSeq" id="WP_079650239.1">
    <property type="nucleotide sequence ID" value="NZ_FUYM01000012.1"/>
</dbReference>
<dbReference type="GO" id="GO:0003677">
    <property type="term" value="F:DNA binding"/>
    <property type="evidence" value="ECO:0007669"/>
    <property type="project" value="UniProtKB-KW"/>
</dbReference>
<dbReference type="InterPro" id="IPR038390">
    <property type="entry name" value="Metal_Tscrpt_repr_sf"/>
</dbReference>
<protein>
    <submittedName>
        <fullName evidence="2">DNA-binding transcriptional regulator, FrmR family</fullName>
    </submittedName>
</protein>
<dbReference type="Gene3D" id="1.20.58.1000">
    <property type="entry name" value="Metal-sensitive repressor, helix protomer"/>
    <property type="match status" value="1"/>
</dbReference>
<dbReference type="AlphaFoldDB" id="A0A1T5G5M6"/>
<keyword evidence="3" id="KW-1185">Reference proteome</keyword>
<dbReference type="Proteomes" id="UP000189818">
    <property type="component" value="Unassembled WGS sequence"/>
</dbReference>
<comment type="similarity">
    <text evidence="1">Belongs to the FrmR/RcnR family.</text>
</comment>
<dbReference type="STRING" id="439228.SAMN06295920_11223"/>